<name>A0A1M7MWU1_9BACT</name>
<dbReference type="Pfam" id="PF02567">
    <property type="entry name" value="PhzC-PhzF"/>
    <property type="match status" value="1"/>
</dbReference>
<evidence type="ECO:0000256" key="2">
    <source>
        <dbReference type="ARBA" id="ARBA00023235"/>
    </source>
</evidence>
<gene>
    <name evidence="3" type="ORF">SAMN05444266_11546</name>
</gene>
<dbReference type="OrthoDB" id="9788221at2"/>
<dbReference type="NCBIfam" id="TIGR00654">
    <property type="entry name" value="PhzF_family"/>
    <property type="match status" value="1"/>
</dbReference>
<comment type="similarity">
    <text evidence="1">Belongs to the PhzF family.</text>
</comment>
<evidence type="ECO:0000256" key="1">
    <source>
        <dbReference type="ARBA" id="ARBA00008270"/>
    </source>
</evidence>
<dbReference type="Proteomes" id="UP000184420">
    <property type="component" value="Unassembled WGS sequence"/>
</dbReference>
<dbReference type="InterPro" id="IPR003719">
    <property type="entry name" value="Phenazine_PhzF-like"/>
</dbReference>
<accession>A0A1M7MWU1</accession>
<dbReference type="RefSeq" id="WP_073087649.1">
    <property type="nucleotide sequence ID" value="NZ_FRBL01000015.1"/>
</dbReference>
<keyword evidence="2" id="KW-0413">Isomerase</keyword>
<protein>
    <submittedName>
        <fullName evidence="3">Phenazine biosynthesis protein PhzF family</fullName>
    </submittedName>
</protein>
<reference evidence="3 4" key="1">
    <citation type="submission" date="2016-11" db="EMBL/GenBank/DDBJ databases">
        <authorList>
            <person name="Jaros S."/>
            <person name="Januszkiewicz K."/>
            <person name="Wedrychowicz H."/>
        </authorList>
    </citation>
    <scope>NUCLEOTIDE SEQUENCE [LARGE SCALE GENOMIC DNA]</scope>
    <source>
        <strain evidence="3 4">DSM 27406</strain>
    </source>
</reference>
<evidence type="ECO:0000313" key="4">
    <source>
        <dbReference type="Proteomes" id="UP000184420"/>
    </source>
</evidence>
<dbReference type="Gene3D" id="3.10.310.10">
    <property type="entry name" value="Diaminopimelate Epimerase, Chain A, domain 1"/>
    <property type="match status" value="2"/>
</dbReference>
<keyword evidence="4" id="KW-1185">Reference proteome</keyword>
<sequence length="263" mass="28772">MQFRYFQADAFTATPFKGNPAGVCLLDEMPADDILSNIGKELQLPMAAFLLKQDKDYQLRWFSPAGTESQLCGHATLASAHILWETGAVPTETPIRFHTVAGILTASNSADGWITLDFPAFNVIPDTDTTVFTRIFPELTALHRTDGGRYLVELPDEAAVKNYQPDFHLINNYKIIITAKADAGKPYDFVSRFFSPVSGVPEDSVTGSAHSALVPFYAKKLGKTSFNALQVSPRGGELRVALKGDRVEIAGQAVTVVEGKLRY</sequence>
<proteinExistence type="inferred from homology"/>
<dbReference type="EMBL" id="FRBL01000015">
    <property type="protein sequence ID" value="SHM95655.1"/>
    <property type="molecule type" value="Genomic_DNA"/>
</dbReference>
<dbReference type="SUPFAM" id="SSF54506">
    <property type="entry name" value="Diaminopimelate epimerase-like"/>
    <property type="match status" value="1"/>
</dbReference>
<dbReference type="PIRSF" id="PIRSF016184">
    <property type="entry name" value="PhzC_PhzF"/>
    <property type="match status" value="1"/>
</dbReference>
<dbReference type="GO" id="GO:0005737">
    <property type="term" value="C:cytoplasm"/>
    <property type="evidence" value="ECO:0007669"/>
    <property type="project" value="TreeGrafter"/>
</dbReference>
<dbReference type="PANTHER" id="PTHR13774">
    <property type="entry name" value="PHENAZINE BIOSYNTHESIS PROTEIN"/>
    <property type="match status" value="1"/>
</dbReference>
<dbReference type="AlphaFoldDB" id="A0A1M7MWU1"/>
<organism evidence="3 4">
    <name type="scientific">Chitinophaga jiangningensis</name>
    <dbReference type="NCBI Taxonomy" id="1419482"/>
    <lineage>
        <taxon>Bacteria</taxon>
        <taxon>Pseudomonadati</taxon>
        <taxon>Bacteroidota</taxon>
        <taxon>Chitinophagia</taxon>
        <taxon>Chitinophagales</taxon>
        <taxon>Chitinophagaceae</taxon>
        <taxon>Chitinophaga</taxon>
    </lineage>
</organism>
<dbReference type="PANTHER" id="PTHR13774:SF17">
    <property type="entry name" value="PHENAZINE BIOSYNTHESIS-LIKE DOMAIN-CONTAINING PROTEIN"/>
    <property type="match status" value="1"/>
</dbReference>
<dbReference type="GO" id="GO:0016853">
    <property type="term" value="F:isomerase activity"/>
    <property type="evidence" value="ECO:0007669"/>
    <property type="project" value="UniProtKB-KW"/>
</dbReference>
<evidence type="ECO:0000313" key="3">
    <source>
        <dbReference type="EMBL" id="SHM95655.1"/>
    </source>
</evidence>